<dbReference type="AlphaFoldDB" id="A0A1G7ZB51"/>
<dbReference type="Proteomes" id="UP000181870">
    <property type="component" value="Unassembled WGS sequence"/>
</dbReference>
<dbReference type="EMBL" id="FNDO01000001">
    <property type="protein sequence ID" value="SDH05971.1"/>
    <property type="molecule type" value="Genomic_DNA"/>
</dbReference>
<accession>A0A1G7ZB51</accession>
<organism evidence="1 2">
    <name type="scientific">Bacteroides ovatus</name>
    <dbReference type="NCBI Taxonomy" id="28116"/>
    <lineage>
        <taxon>Bacteria</taxon>
        <taxon>Pseudomonadati</taxon>
        <taxon>Bacteroidota</taxon>
        <taxon>Bacteroidia</taxon>
        <taxon>Bacteroidales</taxon>
        <taxon>Bacteroidaceae</taxon>
        <taxon>Bacteroides</taxon>
    </lineage>
</organism>
<dbReference type="SUPFAM" id="SSF101478">
    <property type="entry name" value="ADP-ribosylglycohydrolase"/>
    <property type="match status" value="1"/>
</dbReference>
<dbReference type="Gene3D" id="1.10.4080.10">
    <property type="entry name" value="ADP-ribosylation/Crystallin J1"/>
    <property type="match status" value="1"/>
</dbReference>
<dbReference type="Gene3D" id="2.60.40.10">
    <property type="entry name" value="Immunoglobulins"/>
    <property type="match status" value="1"/>
</dbReference>
<gene>
    <name evidence="1" type="ORF">SAMN05192582_100115</name>
</gene>
<sequence length="654" mass="73881">MKKPIIFLLVLITNILFISAQKISKTELKDKIAGAWIGQMVGNIYGLPFENKFVDEPAPESRFPFGYTKNIDKLQKYNGAFSDDDTDVEYIYLLLMEKYGVEPTYANMREGWVYHIRDRVWLANRAALGLMHLGFTPPFTGDENLNPHWYQIDPQLINEIWAYTAPGMISYAAGKSDWAARITSDSWAVSPTVLYGAMYADAFFCKDIRKLITRALKELPADDRYAIAVKEMIALYDKYPKDWVKARQIMAKKYYIDEPAMTKTIWNANLNGLCGILAMLYGEGDFQRTLDLSCAMGFDCDNQAATISGLLGVMYGAKSLPESLTKPIEGWEKPFNDRYINITRFDMPDASIEDMIERTYNKAIELVCAKGGKVKGDMVYVNPKAQFIPPMEFCIGPNPDLEIGQPTDYSFACRTNAAFKWELVKGKLPAGVTFQNGKLAGTPTEAGKYPITLQLSANNKNSITKDFELLVKTKNIAPKADTIYANIRKLNEEVLDSCWITFGKPMYATNVEVINDGVKDGVGSVFYSLAAKSNLPKIDYFGYGWKEEHNINMIVLDMGCLEEFGGWFTSLNIQYLGNDGHWYDVGKFKSTPALPETDIVFFQPPFAQYVLEFPAAKTKGIRVLMDAKVQEHWHKYTKNVSSFISITELGVYEK</sequence>
<evidence type="ECO:0000313" key="1">
    <source>
        <dbReference type="EMBL" id="SDH05971.1"/>
    </source>
</evidence>
<name>A0A1G7ZB51_BACOV</name>
<dbReference type="GO" id="GO:0016787">
    <property type="term" value="F:hydrolase activity"/>
    <property type="evidence" value="ECO:0007669"/>
    <property type="project" value="UniProtKB-KW"/>
</dbReference>
<evidence type="ECO:0000313" key="2">
    <source>
        <dbReference type="Proteomes" id="UP000181870"/>
    </source>
</evidence>
<keyword evidence="1" id="KW-0378">Hydrolase</keyword>
<dbReference type="InterPro" id="IPR005502">
    <property type="entry name" value="Ribosyl_crysJ1"/>
</dbReference>
<dbReference type="Pfam" id="PF03747">
    <property type="entry name" value="ADP_ribosyl_GH"/>
    <property type="match status" value="1"/>
</dbReference>
<dbReference type="InterPro" id="IPR036705">
    <property type="entry name" value="Ribosyl_crysJ1_sf"/>
</dbReference>
<dbReference type="RefSeq" id="WP_074635327.1">
    <property type="nucleotide sequence ID" value="NZ_FNDO01000001.1"/>
</dbReference>
<dbReference type="Pfam" id="PF05345">
    <property type="entry name" value="He_PIG"/>
    <property type="match status" value="1"/>
</dbReference>
<proteinExistence type="predicted"/>
<reference evidence="2" key="1">
    <citation type="submission" date="2016-10" db="EMBL/GenBank/DDBJ databases">
        <authorList>
            <person name="Varghese N."/>
            <person name="Submissions S."/>
        </authorList>
    </citation>
    <scope>NUCLEOTIDE SEQUENCE [LARGE SCALE GENOMIC DNA]</scope>
    <source>
        <strain evidence="2">NLAE-zl-C57</strain>
    </source>
</reference>
<dbReference type="InterPro" id="IPR013783">
    <property type="entry name" value="Ig-like_fold"/>
</dbReference>
<protein>
    <submittedName>
        <fullName evidence="1">ADP-ribosylglycohydrolase</fullName>
    </submittedName>
</protein>